<protein>
    <submittedName>
        <fullName evidence="1">Uncharacterized protein</fullName>
    </submittedName>
</protein>
<dbReference type="AlphaFoldDB" id="A0A6V7WND6"/>
<comment type="caution">
    <text evidence="1">The sequence shown here is derived from an EMBL/GenBank/DDBJ whole genome shotgun (WGS) entry which is preliminary data.</text>
</comment>
<sequence>MGRRNPLKRLFGNPNSNIKSEIVDLPYSLNGDIRELLLKIDVSDINALAIANVPYYIDGDILRKIFSDILNAPLTNIQFTTSTAPNNDMKSGYRSGRIFFNTIQDKRRAFETAKLIKKEGRTVELEKLGVKLPAWHNLPGRTLKRERNQIGQDDEDCLPKAKKIKNENNDDWTLVTSKHKFSFRGKINQTVKDK</sequence>
<name>A0A6V7WND6_MELEN</name>
<accession>A0A6V7WND6</accession>
<gene>
    <name evidence="1" type="ORF">MENT_LOCUS41187</name>
</gene>
<reference evidence="1 2" key="1">
    <citation type="submission" date="2020-08" db="EMBL/GenBank/DDBJ databases">
        <authorList>
            <person name="Koutsovoulos G."/>
            <person name="Danchin GJ E."/>
        </authorList>
    </citation>
    <scope>NUCLEOTIDE SEQUENCE [LARGE SCALE GENOMIC DNA]</scope>
</reference>
<proteinExistence type="predicted"/>
<organism evidence="1 2">
    <name type="scientific">Meloidogyne enterolobii</name>
    <name type="common">Root-knot nematode worm</name>
    <name type="synonym">Meloidogyne mayaguensis</name>
    <dbReference type="NCBI Taxonomy" id="390850"/>
    <lineage>
        <taxon>Eukaryota</taxon>
        <taxon>Metazoa</taxon>
        <taxon>Ecdysozoa</taxon>
        <taxon>Nematoda</taxon>
        <taxon>Chromadorea</taxon>
        <taxon>Rhabditida</taxon>
        <taxon>Tylenchina</taxon>
        <taxon>Tylenchomorpha</taxon>
        <taxon>Tylenchoidea</taxon>
        <taxon>Meloidogynidae</taxon>
        <taxon>Meloidogyninae</taxon>
        <taxon>Meloidogyne</taxon>
    </lineage>
</organism>
<evidence type="ECO:0000313" key="1">
    <source>
        <dbReference type="EMBL" id="CAD2188530.1"/>
    </source>
</evidence>
<dbReference type="Proteomes" id="UP000580250">
    <property type="component" value="Unassembled WGS sequence"/>
</dbReference>
<dbReference type="EMBL" id="CAJEWN010000697">
    <property type="protein sequence ID" value="CAD2188530.1"/>
    <property type="molecule type" value="Genomic_DNA"/>
</dbReference>
<evidence type="ECO:0000313" key="2">
    <source>
        <dbReference type="Proteomes" id="UP000580250"/>
    </source>
</evidence>